<sequence length="307" mass="34219">MLEGLLSIILNKNSLFKLCQQVFRPCIYKVRKPRPSAPSIIASPVYIYRLYTVGSLPLLLPFLAFGDLLRKCYLYSARKEKYLAMAARALLLASLVLSCFLLPCYGTVLFSSLQRTLAVTASPTSGQVLKGGVDKITVTWGLNQTLAAGTDSTYKTIKVKLCYAPISQVDRGWRKTVDDLKKDRTCQNDIVARPYSPANSTAQSEWTVERDVPTATYFIRAYAYDADEKEVAYGQTTDAHKTTNLFQVQAISGRHATMDICSVCFSVFSVVSLFGFFYNEKRKAKSLLYSDVLGEMLTFAMGLSENL</sequence>
<evidence type="ECO:0008006" key="4">
    <source>
        <dbReference type="Google" id="ProtNLM"/>
    </source>
</evidence>
<comment type="caution">
    <text evidence="2">The sequence shown here is derived from an EMBL/GenBank/DDBJ whole genome shotgun (WGS) entry which is preliminary data.</text>
</comment>
<dbReference type="InterPro" id="IPR016605">
    <property type="entry name" value="Transptr_NO3_Nar2"/>
</dbReference>
<dbReference type="GO" id="GO:0005886">
    <property type="term" value="C:plasma membrane"/>
    <property type="evidence" value="ECO:0007669"/>
    <property type="project" value="TreeGrafter"/>
</dbReference>
<feature type="transmembrane region" description="Helical" evidence="1">
    <location>
        <begin position="46"/>
        <end position="69"/>
    </location>
</feature>
<dbReference type="AlphaFoldDB" id="A0A8X7YCI6"/>
<evidence type="ECO:0000313" key="2">
    <source>
        <dbReference type="EMBL" id="KAG6747117.1"/>
    </source>
</evidence>
<dbReference type="PANTHER" id="PTHR34806">
    <property type="entry name" value="HIGH-AFFINITY NITRATE TRANSPORTER 3.2"/>
    <property type="match status" value="1"/>
</dbReference>
<organism evidence="2 3">
    <name type="scientific">Populus tomentosa</name>
    <name type="common">Chinese white poplar</name>
    <dbReference type="NCBI Taxonomy" id="118781"/>
    <lineage>
        <taxon>Eukaryota</taxon>
        <taxon>Viridiplantae</taxon>
        <taxon>Streptophyta</taxon>
        <taxon>Embryophyta</taxon>
        <taxon>Tracheophyta</taxon>
        <taxon>Spermatophyta</taxon>
        <taxon>Magnoliopsida</taxon>
        <taxon>eudicotyledons</taxon>
        <taxon>Gunneridae</taxon>
        <taxon>Pentapetalae</taxon>
        <taxon>rosids</taxon>
        <taxon>fabids</taxon>
        <taxon>Malpighiales</taxon>
        <taxon>Salicaceae</taxon>
        <taxon>Saliceae</taxon>
        <taxon>Populus</taxon>
    </lineage>
</organism>
<dbReference type="GO" id="GO:0010167">
    <property type="term" value="P:response to nitrate"/>
    <property type="evidence" value="ECO:0007669"/>
    <property type="project" value="InterPro"/>
</dbReference>
<dbReference type="PANTHER" id="PTHR34806:SF1">
    <property type="entry name" value="HIGH-AFFINITY NITRATE TRANSPORTER 3.1"/>
    <property type="match status" value="1"/>
</dbReference>
<dbReference type="Pfam" id="PF16974">
    <property type="entry name" value="NAR2"/>
    <property type="match status" value="1"/>
</dbReference>
<feature type="transmembrane region" description="Helical" evidence="1">
    <location>
        <begin position="90"/>
        <end position="113"/>
    </location>
</feature>
<reference evidence="2" key="1">
    <citation type="journal article" date="2020" name="bioRxiv">
        <title>Hybrid origin of Populus tomentosa Carr. identified through genome sequencing and phylogenomic analysis.</title>
        <authorList>
            <person name="An X."/>
            <person name="Gao K."/>
            <person name="Chen Z."/>
            <person name="Li J."/>
            <person name="Yang X."/>
            <person name="Yang X."/>
            <person name="Zhou J."/>
            <person name="Guo T."/>
            <person name="Zhao T."/>
            <person name="Huang S."/>
            <person name="Miao D."/>
            <person name="Khan W.U."/>
            <person name="Rao P."/>
            <person name="Ye M."/>
            <person name="Lei B."/>
            <person name="Liao W."/>
            <person name="Wang J."/>
            <person name="Ji L."/>
            <person name="Li Y."/>
            <person name="Guo B."/>
            <person name="Mustafa N.S."/>
            <person name="Li S."/>
            <person name="Yun Q."/>
            <person name="Keller S.R."/>
            <person name="Mao J."/>
            <person name="Zhang R."/>
            <person name="Strauss S.H."/>
        </authorList>
    </citation>
    <scope>NUCLEOTIDE SEQUENCE</scope>
    <source>
        <strain evidence="2">GM15</strain>
        <tissue evidence="2">Leaf</tissue>
    </source>
</reference>
<evidence type="ECO:0000313" key="3">
    <source>
        <dbReference type="Proteomes" id="UP000886885"/>
    </source>
</evidence>
<protein>
    <recommendedName>
        <fullName evidence="4">High-affinity nitrate transporter</fullName>
    </recommendedName>
</protein>
<proteinExistence type="predicted"/>
<dbReference type="EMBL" id="JAAWWB010000029">
    <property type="protein sequence ID" value="KAG6747117.1"/>
    <property type="molecule type" value="Genomic_DNA"/>
</dbReference>
<feature type="transmembrane region" description="Helical" evidence="1">
    <location>
        <begin position="256"/>
        <end position="278"/>
    </location>
</feature>
<gene>
    <name evidence="2" type="ORF">POTOM_049497</name>
</gene>
<dbReference type="OrthoDB" id="2015470at2759"/>
<dbReference type="Proteomes" id="UP000886885">
    <property type="component" value="Chromosome 15A"/>
</dbReference>
<keyword evidence="1" id="KW-1133">Transmembrane helix</keyword>
<name>A0A8X7YCI6_POPTO</name>
<keyword evidence="1" id="KW-0812">Transmembrane</keyword>
<accession>A0A8X7YCI6</accession>
<dbReference type="GO" id="GO:0015112">
    <property type="term" value="F:nitrate transmembrane transporter activity"/>
    <property type="evidence" value="ECO:0007669"/>
    <property type="project" value="TreeGrafter"/>
</dbReference>
<evidence type="ECO:0000256" key="1">
    <source>
        <dbReference type="SAM" id="Phobius"/>
    </source>
</evidence>
<keyword evidence="1" id="KW-0472">Membrane</keyword>
<keyword evidence="3" id="KW-1185">Reference proteome</keyword>